<dbReference type="Proteomes" id="UP000240811">
    <property type="component" value="Unassembled WGS sequence"/>
</dbReference>
<proteinExistence type="predicted"/>
<evidence type="ECO:0000313" key="1">
    <source>
        <dbReference type="EMBL" id="PTL86068.1"/>
    </source>
</evidence>
<sequence length="186" mass="21887">MSNMTDAFDNNHRTAFDFSLLNKRAIHDSGRNVISKLRTIKPYLREEIIQTIDKHFKYLDTVFDRSKQVIETLSDPNHQQQVKEDELAIWENLAYQFEKKASELIEDGDKLYGELSKELTDPIVKPMALKHLEEKYKKCSDAAWDLSSFILAWVIELRPEEDYKEEDVIVLSCPEDCDKYYNEFIA</sequence>
<gene>
    <name evidence="1" type="ORF">C4617_05820</name>
</gene>
<accession>A0A2T4VWB5</accession>
<dbReference type="AlphaFoldDB" id="A0A2T4VWB5"/>
<reference evidence="2" key="1">
    <citation type="submission" date="2018-02" db="EMBL/GenBank/DDBJ databases">
        <title>Genome sequence of Candidatus Liberibacter europaeus.</title>
        <authorList>
            <person name="Frampton R.A."/>
            <person name="Thompson S.M."/>
            <person name="David C."/>
            <person name="Addison S.M."/>
            <person name="Smith G.R."/>
        </authorList>
    </citation>
    <scope>NUCLEOTIDE SEQUENCE [LARGE SCALE GENOMIC DNA]</scope>
</reference>
<name>A0A2T4VWB5_9HYPH</name>
<comment type="caution">
    <text evidence="1">The sequence shown here is derived from an EMBL/GenBank/DDBJ whole genome shotgun (WGS) entry which is preliminary data.</text>
</comment>
<evidence type="ECO:0000313" key="2">
    <source>
        <dbReference type="Proteomes" id="UP000240811"/>
    </source>
</evidence>
<dbReference type="EMBL" id="PSQJ01000014">
    <property type="protein sequence ID" value="PTL86068.1"/>
    <property type="molecule type" value="Genomic_DNA"/>
</dbReference>
<organism evidence="1 2">
    <name type="scientific">Candidatus Liberibacter europaeus</name>
    <dbReference type="NCBI Taxonomy" id="744859"/>
    <lineage>
        <taxon>Bacteria</taxon>
        <taxon>Pseudomonadati</taxon>
        <taxon>Pseudomonadota</taxon>
        <taxon>Alphaproteobacteria</taxon>
        <taxon>Hyphomicrobiales</taxon>
        <taxon>Rhizobiaceae</taxon>
        <taxon>Liberibacter</taxon>
    </lineage>
</organism>
<protein>
    <submittedName>
        <fullName evidence="1">Uncharacterized protein</fullName>
    </submittedName>
</protein>